<feature type="region of interest" description="Disordered" evidence="3">
    <location>
        <begin position="620"/>
        <end position="655"/>
    </location>
</feature>
<feature type="coiled-coil region" evidence="2">
    <location>
        <begin position="409"/>
        <end position="436"/>
    </location>
</feature>
<feature type="coiled-coil region" evidence="2">
    <location>
        <begin position="707"/>
        <end position="741"/>
    </location>
</feature>
<dbReference type="PANTHER" id="PTHR10881">
    <property type="entry name" value="GOLGIN SUBFAMILY A MEMBER-RELATED"/>
    <property type="match status" value="1"/>
</dbReference>
<gene>
    <name evidence="5" type="primary">Necator_chrII.g5048</name>
    <name evidence="5" type="ORF">RB195_017256</name>
</gene>
<dbReference type="EMBL" id="JAVFWL010000002">
    <property type="protein sequence ID" value="KAK6733403.1"/>
    <property type="molecule type" value="Genomic_DNA"/>
</dbReference>
<feature type="coiled-coil region" evidence="2">
    <location>
        <begin position="204"/>
        <end position="259"/>
    </location>
</feature>
<reference evidence="5 6" key="1">
    <citation type="submission" date="2023-08" db="EMBL/GenBank/DDBJ databases">
        <title>A Necator americanus chromosomal reference genome.</title>
        <authorList>
            <person name="Ilik V."/>
            <person name="Petrzelkova K.J."/>
            <person name="Pardy F."/>
            <person name="Fuh T."/>
            <person name="Niatou-Singa F.S."/>
            <person name="Gouil Q."/>
            <person name="Baker L."/>
            <person name="Ritchie M.E."/>
            <person name="Jex A.R."/>
            <person name="Gazzola D."/>
            <person name="Li H."/>
            <person name="Toshio Fujiwara R."/>
            <person name="Zhan B."/>
            <person name="Aroian R.V."/>
            <person name="Pafco B."/>
            <person name="Schwarz E.M."/>
        </authorList>
    </citation>
    <scope>NUCLEOTIDE SEQUENCE [LARGE SCALE GENOMIC DNA]</scope>
    <source>
        <strain evidence="5 6">Aroian</strain>
        <tissue evidence="5">Whole animal</tissue>
    </source>
</reference>
<protein>
    <recommendedName>
        <fullName evidence="4">Golgin subfamily A conserved domain-containing protein</fullName>
    </recommendedName>
</protein>
<feature type="region of interest" description="Disordered" evidence="3">
    <location>
        <begin position="757"/>
        <end position="780"/>
    </location>
</feature>
<feature type="coiled-coil region" evidence="2">
    <location>
        <begin position="356"/>
        <end position="383"/>
    </location>
</feature>
<feature type="coiled-coil region" evidence="2">
    <location>
        <begin position="303"/>
        <end position="330"/>
    </location>
</feature>
<sequence>MSESQSRADKLAIAKKKLKEFEARRRRESDTSPVPSLASTADHNANNGRMSVNSNHSHSVGNHEHHAYFPNSMENGMNEPIYQQQPYVVNLGDDSMTNSSSHSLTATNAPLRNLMVEANTSNNSSPSPHHAVNGVMVNCVSPYIVSTPTSTHFTSTEMERTQLQHERDAAVAAYEQVSAQLEQLHTHYTQLHAAYSSMTSNGVHSDVDKQIQQLQSALAVLVEEKTAVQSEMRKVKNDLEQERAINENLSATINSLQGNESKKLQARLDDCERLLSARNIELNEVRRSEASAQAQLLAVQHERSEAQARLKVIAREKEVLNLELKQVRKDLHMKEIYLKQLGPHAIVPNVNDESTVKALHDRAEALQHQVKMLTNERDQMHHNTEELTRHYEICRLEFVSTRDKIQSELSEAMSARDAAMLRVRELENDVAVLQKELCQQRSPVPIGEEAKEASVISYTEEDVKRKVEEAKRITDAVWQRKFDEEGKVVDSMMREKDEKIFEREQTVSELQMRLRLLEERSAETRASGSDLLSLSEQLQNEKATVSRAVAQNRELKEQLIETEDRLVALTEEKLQSELARQTAEHQVKELMKKLEEINENSKSVTGSVESSSATSTILEAVMHPSMSVEPSRSTEDWEESERDRSDSVAETSRDREHMLETQLEMANQQLEEIRADLRRSHTRNEEMNQILRQNAEDENQNSIHVELGQAVARIHELAAENQQLRESIERVVEERSQLEFSLMEKFRAVDTEMAAGKDEATSTPSSEIIENHPNQPGTVGSAEWARTELEKRFSQAMHSNAELREALDRLEHINVQLQLENDTIADHVILYQHQRRLIRERLRAKDEQLAAMEADRRRTLERCKELQQALMDVLGRTGALKEYEIRNRSDSNSSKKPRKRVARSYSHSTVDEFSGDEDVIVNGSDMKVPPRSSVDSVDEVAPSDEERRDFASPDTSGNQSPIPRPQRPFSPLNVPETDAAVRKILQIITDISKPPHPSAVDKLHCTQCIGDIQTL</sequence>
<feature type="compositionally biased region" description="Low complexity" evidence="3">
    <location>
        <begin position="51"/>
        <end position="60"/>
    </location>
</feature>
<accession>A0ABR1C6X3</accession>
<evidence type="ECO:0000256" key="2">
    <source>
        <dbReference type="SAM" id="Coils"/>
    </source>
</evidence>
<feature type="coiled-coil region" evidence="2">
    <location>
        <begin position="656"/>
        <end position="683"/>
    </location>
</feature>
<comment type="caution">
    <text evidence="5">The sequence shown here is derived from an EMBL/GenBank/DDBJ whole genome shotgun (WGS) entry which is preliminary data.</text>
</comment>
<evidence type="ECO:0000313" key="6">
    <source>
        <dbReference type="Proteomes" id="UP001303046"/>
    </source>
</evidence>
<proteinExistence type="predicted"/>
<evidence type="ECO:0000259" key="4">
    <source>
        <dbReference type="Pfam" id="PF15070"/>
    </source>
</evidence>
<organism evidence="5 6">
    <name type="scientific">Necator americanus</name>
    <name type="common">Human hookworm</name>
    <dbReference type="NCBI Taxonomy" id="51031"/>
    <lineage>
        <taxon>Eukaryota</taxon>
        <taxon>Metazoa</taxon>
        <taxon>Ecdysozoa</taxon>
        <taxon>Nematoda</taxon>
        <taxon>Chromadorea</taxon>
        <taxon>Rhabditida</taxon>
        <taxon>Rhabditina</taxon>
        <taxon>Rhabditomorpha</taxon>
        <taxon>Strongyloidea</taxon>
        <taxon>Ancylostomatidae</taxon>
        <taxon>Bunostominae</taxon>
        <taxon>Necator</taxon>
    </lineage>
</organism>
<dbReference type="Pfam" id="PF15070">
    <property type="entry name" value="GOLGA2L5"/>
    <property type="match status" value="2"/>
</dbReference>
<feature type="compositionally biased region" description="Basic and acidic residues" evidence="3">
    <location>
        <begin position="641"/>
        <end position="655"/>
    </location>
</feature>
<dbReference type="Proteomes" id="UP001303046">
    <property type="component" value="Unassembled WGS sequence"/>
</dbReference>
<feature type="compositionally biased region" description="Polar residues" evidence="3">
    <location>
        <begin position="31"/>
        <end position="50"/>
    </location>
</feature>
<name>A0ABR1C6X3_NECAM</name>
<keyword evidence="1 2" id="KW-0175">Coiled coil</keyword>
<dbReference type="PANTHER" id="PTHR10881:SF46">
    <property type="entry name" value="GOLGIN SUBFAMILY A MEMBER 2"/>
    <property type="match status" value="1"/>
</dbReference>
<feature type="coiled-coil region" evidence="2">
    <location>
        <begin position="786"/>
        <end position="869"/>
    </location>
</feature>
<feature type="domain" description="Golgin subfamily A conserved" evidence="4">
    <location>
        <begin position="405"/>
        <end position="615"/>
    </location>
</feature>
<dbReference type="InterPro" id="IPR043976">
    <property type="entry name" value="GOLGA_cons_dom"/>
</dbReference>
<feature type="compositionally biased region" description="Basic and acidic residues" evidence="3">
    <location>
        <begin position="19"/>
        <end position="30"/>
    </location>
</feature>
<evidence type="ECO:0000256" key="1">
    <source>
        <dbReference type="ARBA" id="ARBA00023054"/>
    </source>
</evidence>
<feature type="region of interest" description="Disordered" evidence="3">
    <location>
        <begin position="17"/>
        <end position="67"/>
    </location>
</feature>
<feature type="coiled-coil region" evidence="2">
    <location>
        <begin position="507"/>
        <end position="600"/>
    </location>
</feature>
<evidence type="ECO:0000256" key="3">
    <source>
        <dbReference type="SAM" id="MobiDB-lite"/>
    </source>
</evidence>
<feature type="compositionally biased region" description="Polar residues" evidence="3">
    <location>
        <begin position="761"/>
        <end position="778"/>
    </location>
</feature>
<feature type="domain" description="Golgin subfamily A conserved" evidence="4">
    <location>
        <begin position="647"/>
        <end position="874"/>
    </location>
</feature>
<keyword evidence="6" id="KW-1185">Reference proteome</keyword>
<dbReference type="InterPro" id="IPR024858">
    <property type="entry name" value="GOLGA"/>
</dbReference>
<feature type="region of interest" description="Disordered" evidence="3">
    <location>
        <begin position="885"/>
        <end position="975"/>
    </location>
</feature>
<evidence type="ECO:0000313" key="5">
    <source>
        <dbReference type="EMBL" id="KAK6733403.1"/>
    </source>
</evidence>